<dbReference type="NCBIfam" id="NF008752">
    <property type="entry name" value="PRK11784.1-4"/>
    <property type="match status" value="1"/>
</dbReference>
<evidence type="ECO:0000313" key="4">
    <source>
        <dbReference type="Proteomes" id="UP000245423"/>
    </source>
</evidence>
<keyword evidence="4" id="KW-1185">Reference proteome</keyword>
<dbReference type="InterPro" id="IPR027417">
    <property type="entry name" value="P-loop_NTPase"/>
</dbReference>
<dbReference type="InterPro" id="IPR017582">
    <property type="entry name" value="SelU"/>
</dbReference>
<dbReference type="SUPFAM" id="SSF52821">
    <property type="entry name" value="Rhodanese/Cell cycle control phosphatase"/>
    <property type="match status" value="1"/>
</dbReference>
<dbReference type="InterPro" id="IPR036873">
    <property type="entry name" value="Rhodanese-like_dom_sf"/>
</dbReference>
<dbReference type="OrthoDB" id="9808735at2"/>
<dbReference type="GO" id="GO:0002098">
    <property type="term" value="P:tRNA wobble uridine modification"/>
    <property type="evidence" value="ECO:0007669"/>
    <property type="project" value="InterPro"/>
</dbReference>
<evidence type="ECO:0000313" key="3">
    <source>
        <dbReference type="EMBL" id="SHD76459.1"/>
    </source>
</evidence>
<sequence>MFKTIKYEEIEKNWIDESYAFIDVRSPSEYESETIPGAINIPIFNNEERSLIGIVYKQESIEKAKKIGIELASKKLPSIYEKIIELNKKYDNLVFFCARGGMRSRALVSLFESIGINAFKLEGGYKYYRKYIYTHLPNLVTDIQFIVLYGNTGNGKTHILQNLKRKGMDIVDLEGCANHRGSILGSVGLGQQNTQKMFESLLYQSLFNRKTNLVFIEGESRRIGKDIIPKYLFEAMKKGINIKIEANMDIRIANILDSYVHDTDDELIESLEHLRKHLGDKNIDRYIKLIEKHQYKPVAEELMVKYYDPMYEHNDREYSKVFYNDGIENVTNEIIQWVENL</sequence>
<organism evidence="3 4">
    <name type="scientific">[Clostridium] ultunense Esp</name>
    <dbReference type="NCBI Taxonomy" id="1288971"/>
    <lineage>
        <taxon>Bacteria</taxon>
        <taxon>Bacillati</taxon>
        <taxon>Bacillota</taxon>
        <taxon>Tissierellia</taxon>
        <taxon>Tissierellales</taxon>
        <taxon>Tepidimicrobiaceae</taxon>
        <taxon>Schnuerera</taxon>
    </lineage>
</organism>
<name>M1Z297_9FIRM</name>
<keyword evidence="1" id="KW-0711">Selenium</keyword>
<dbReference type="HOGENOM" id="CLU_043456_0_0_9"/>
<dbReference type="AlphaFoldDB" id="M1Z297"/>
<dbReference type="InterPro" id="IPR058840">
    <property type="entry name" value="AAA_SelU"/>
</dbReference>
<dbReference type="PROSITE" id="PS50206">
    <property type="entry name" value="RHODANESE_3"/>
    <property type="match status" value="1"/>
</dbReference>
<evidence type="ECO:0000256" key="1">
    <source>
        <dbReference type="ARBA" id="ARBA00023266"/>
    </source>
</evidence>
<dbReference type="SUPFAM" id="SSF52540">
    <property type="entry name" value="P-loop containing nucleoside triphosphate hydrolases"/>
    <property type="match status" value="1"/>
</dbReference>
<dbReference type="RefSeq" id="WP_005587230.1">
    <property type="nucleotide sequence ID" value="NZ_LT669839.1"/>
</dbReference>
<dbReference type="SMART" id="SM00450">
    <property type="entry name" value="RHOD"/>
    <property type="match status" value="1"/>
</dbReference>
<dbReference type="Pfam" id="PF26341">
    <property type="entry name" value="AAA_SelU"/>
    <property type="match status" value="1"/>
</dbReference>
<dbReference type="PANTHER" id="PTHR30401">
    <property type="entry name" value="TRNA 2-SELENOURIDINE SYNTHASE"/>
    <property type="match status" value="1"/>
</dbReference>
<dbReference type="Gene3D" id="3.40.250.10">
    <property type="entry name" value="Rhodanese-like domain"/>
    <property type="match status" value="1"/>
</dbReference>
<proteinExistence type="predicted"/>
<dbReference type="NCBIfam" id="TIGR03167">
    <property type="entry name" value="tRNA_sel_U_synt"/>
    <property type="match status" value="1"/>
</dbReference>
<dbReference type="PANTHER" id="PTHR30401:SF0">
    <property type="entry name" value="TRNA 2-SELENOURIDINE SYNTHASE"/>
    <property type="match status" value="1"/>
</dbReference>
<dbReference type="Proteomes" id="UP000245423">
    <property type="component" value="Chromosome 1"/>
</dbReference>
<gene>
    <name evidence="3" type="ORF">CUESP1_1085</name>
</gene>
<protein>
    <submittedName>
        <fullName evidence="3">Putative ATP /GTP binding protein</fullName>
    </submittedName>
</protein>
<dbReference type="Pfam" id="PF00581">
    <property type="entry name" value="Rhodanese"/>
    <property type="match status" value="1"/>
</dbReference>
<dbReference type="InterPro" id="IPR001763">
    <property type="entry name" value="Rhodanese-like_dom"/>
</dbReference>
<dbReference type="NCBIfam" id="NF008750">
    <property type="entry name" value="PRK11784.1-2"/>
    <property type="match status" value="1"/>
</dbReference>
<dbReference type="EMBL" id="LT669839">
    <property type="protein sequence ID" value="SHD76459.1"/>
    <property type="molecule type" value="Genomic_DNA"/>
</dbReference>
<reference evidence="3 4" key="1">
    <citation type="submission" date="2016-11" db="EMBL/GenBank/DDBJ databases">
        <authorList>
            <person name="Manzoor S."/>
        </authorList>
    </citation>
    <scope>NUCLEOTIDE SEQUENCE [LARGE SCALE GENOMIC DNA]</scope>
    <source>
        <strain evidence="3">Clostridium ultunense strain Esp</strain>
    </source>
</reference>
<accession>M1Z297</accession>
<dbReference type="GO" id="GO:0043828">
    <property type="term" value="F:tRNA 2-selenouridine synthase activity"/>
    <property type="evidence" value="ECO:0007669"/>
    <property type="project" value="InterPro"/>
</dbReference>
<evidence type="ECO:0000259" key="2">
    <source>
        <dbReference type="PROSITE" id="PS50206"/>
    </source>
</evidence>
<feature type="domain" description="Rhodanese" evidence="2">
    <location>
        <begin position="15"/>
        <end position="137"/>
    </location>
</feature>